<dbReference type="InterPro" id="IPR052509">
    <property type="entry name" value="Metal_resp_DNA-bind_regulator"/>
</dbReference>
<reference evidence="4" key="1">
    <citation type="journal article" date="2019" name="Int. J. Syst. Evol. Microbiol.">
        <title>The Global Catalogue of Microorganisms (GCM) 10K type strain sequencing project: providing services to taxonomists for standard genome sequencing and annotation.</title>
        <authorList>
            <consortium name="The Broad Institute Genomics Platform"/>
            <consortium name="The Broad Institute Genome Sequencing Center for Infectious Disease"/>
            <person name="Wu L."/>
            <person name="Ma J."/>
        </authorList>
    </citation>
    <scope>NUCLEOTIDE SEQUENCE [LARGE SCALE GENOMIC DNA]</scope>
    <source>
        <strain evidence="4">JCM 11483</strain>
    </source>
</reference>
<dbReference type="InterPro" id="IPR036388">
    <property type="entry name" value="WH-like_DNA-bd_sf"/>
</dbReference>
<accession>A0ABP6RFB6</accession>
<dbReference type="Proteomes" id="UP001501736">
    <property type="component" value="Unassembled WGS sequence"/>
</dbReference>
<dbReference type="EMBL" id="BAAAYG010000002">
    <property type="protein sequence ID" value="GAA3280414.1"/>
    <property type="molecule type" value="Genomic_DNA"/>
</dbReference>
<dbReference type="RefSeq" id="WP_344717732.1">
    <property type="nucleotide sequence ID" value="NZ_BAAAYG010000002.1"/>
</dbReference>
<feature type="domain" description="Transcription regulator PadR N-terminal" evidence="2">
    <location>
        <begin position="22"/>
        <end position="94"/>
    </location>
</feature>
<dbReference type="PANTHER" id="PTHR33169:SF14">
    <property type="entry name" value="TRANSCRIPTIONAL REGULATOR RV3488"/>
    <property type="match status" value="1"/>
</dbReference>
<dbReference type="InterPro" id="IPR005149">
    <property type="entry name" value="Tscrpt_reg_PadR_N"/>
</dbReference>
<gene>
    <name evidence="3" type="ORF">GCM10020260_04680</name>
</gene>
<keyword evidence="4" id="KW-1185">Reference proteome</keyword>
<protein>
    <recommendedName>
        <fullName evidence="2">Transcription regulator PadR N-terminal domain-containing protein</fullName>
    </recommendedName>
</protein>
<evidence type="ECO:0000256" key="1">
    <source>
        <dbReference type="SAM" id="MobiDB-lite"/>
    </source>
</evidence>
<dbReference type="InterPro" id="IPR036390">
    <property type="entry name" value="WH_DNA-bd_sf"/>
</dbReference>
<dbReference type="Gene3D" id="1.10.10.10">
    <property type="entry name" value="Winged helix-like DNA-binding domain superfamily/Winged helix DNA-binding domain"/>
    <property type="match status" value="1"/>
</dbReference>
<organism evidence="3 4">
    <name type="scientific">Nesterenkonia halobia</name>
    <dbReference type="NCBI Taxonomy" id="37922"/>
    <lineage>
        <taxon>Bacteria</taxon>
        <taxon>Bacillati</taxon>
        <taxon>Actinomycetota</taxon>
        <taxon>Actinomycetes</taxon>
        <taxon>Micrococcales</taxon>
        <taxon>Micrococcaceae</taxon>
        <taxon>Nesterenkonia</taxon>
    </lineage>
</organism>
<evidence type="ECO:0000313" key="3">
    <source>
        <dbReference type="EMBL" id="GAA3280414.1"/>
    </source>
</evidence>
<name>A0ABP6RFB6_9MICC</name>
<dbReference type="PANTHER" id="PTHR33169">
    <property type="entry name" value="PADR-FAMILY TRANSCRIPTIONAL REGULATOR"/>
    <property type="match status" value="1"/>
</dbReference>
<feature type="compositionally biased region" description="Basic and acidic residues" evidence="1">
    <location>
        <begin position="115"/>
        <end position="131"/>
    </location>
</feature>
<dbReference type="SUPFAM" id="SSF46785">
    <property type="entry name" value="Winged helix' DNA-binding domain"/>
    <property type="match status" value="1"/>
</dbReference>
<dbReference type="Pfam" id="PF03551">
    <property type="entry name" value="PadR"/>
    <property type="match status" value="1"/>
</dbReference>
<comment type="caution">
    <text evidence="3">The sequence shown here is derived from an EMBL/GenBank/DDBJ whole genome shotgun (WGS) entry which is preliminary data.</text>
</comment>
<sequence>MTEDPTPDWPAPWVRAALSTAVLAALQEAPQHGYGIAVALERRGFGRPRGGSLYPLLGDLEDDGLLAASWAEGSGGPRRRVYQLTGAGRRRLQEDRDRWRALVDALGEQPPTAPDAHDPTDSDEPRSPTPR</sequence>
<feature type="region of interest" description="Disordered" evidence="1">
    <location>
        <begin position="101"/>
        <end position="131"/>
    </location>
</feature>
<proteinExistence type="predicted"/>
<evidence type="ECO:0000259" key="2">
    <source>
        <dbReference type="Pfam" id="PF03551"/>
    </source>
</evidence>
<evidence type="ECO:0000313" key="4">
    <source>
        <dbReference type="Proteomes" id="UP001501736"/>
    </source>
</evidence>